<sequence>MATSTLIHSISYDFKVVGSLRENERLLTNGRKFSKLQAPDRFFKHSQNPLLKLLHKIVTLALKILQALERAIRGEQSEINLHNVEELTHELSTVLDNDFLLEREGELYTVLKDLGHLSHSLHQSVSGSLENYKTTLLSRSACVDASSMDDEAWQMEKFKKITDQVANEILPKLGRVIEGLESKVAEEDRKQSEKFFSQLFSKDPLDLDIRVSAKSYTEILKSKFGVSAVERALRDYELEYELALSGSDMAALAIGVVAHFKEEDLKEYIPLFDQESEEALCRQLIDLRSSMNPHVFSMRVSKPYRCQLEHDQKFLQYVNDIEDWVAVDEHVKSKGLKHYSYAEYLSRHIIYALFSESHACFPDGLLVPMYDEANALRLMTVHQLVSVKGLHGALFKSFRPVSEQNKMHVVFRGTYCRYSILRDISPTETMQNRLFDGPGRYSFTKHQENIYDKILEHASSVPHPVFEFGGHSLGASDAMRAMEYFMYRQAESVERFPLTKFVLNAFNTPGIEPDVSRRFMQSLKILNVETDLRYFDVHHDIVQELGAVRLGYWRSDETRPDFLKISIFKFNRRVEERLVALARNFFKKMSFNLKQALEAHTFYCLKLHDTENPKRLNDTFIQEILSNHPDDLGVSYGKEGDKKSELASDDQLSDSLLTTSCRIGRKLKQMSKKVATLFHRLTTFRATASHI</sequence>
<reference evidence="1" key="1">
    <citation type="submission" date="2011-05" db="EMBL/GenBank/DDBJ databases">
        <title>Unity in variety -- the pan-genome of the Chlamydiae.</title>
        <authorList>
            <person name="Collingro A."/>
            <person name="Tischler P."/>
            <person name="Weinmaier T."/>
            <person name="Penz T."/>
            <person name="Heinz E."/>
            <person name="Brunham R.C."/>
            <person name="Read T.D."/>
            <person name="Bavoil P.M."/>
            <person name="Sachse K."/>
            <person name="Kahane S."/>
            <person name="Friedman M.G."/>
            <person name="Rattei T."/>
            <person name="Myers G.S.A."/>
            <person name="Horn M."/>
        </authorList>
    </citation>
    <scope>NUCLEOTIDE SEQUENCE</scope>
    <source>
        <strain evidence="1">2032/99</strain>
    </source>
</reference>
<dbReference type="EMBL" id="FR872658">
    <property type="protein sequence ID" value="CCB91879.1"/>
    <property type="molecule type" value="Genomic_DNA"/>
</dbReference>
<organism evidence="1">
    <name type="scientific">Waddlia chondrophila 2032/99</name>
    <dbReference type="NCBI Taxonomy" id="765953"/>
    <lineage>
        <taxon>Bacteria</taxon>
        <taxon>Pseudomonadati</taxon>
        <taxon>Chlamydiota</taxon>
        <taxon>Chlamydiia</taxon>
        <taxon>Parachlamydiales</taxon>
        <taxon>Waddliaceae</taxon>
        <taxon>Waddlia</taxon>
    </lineage>
</organism>
<dbReference type="SUPFAM" id="SSF53474">
    <property type="entry name" value="alpha/beta-Hydrolases"/>
    <property type="match status" value="1"/>
</dbReference>
<evidence type="ECO:0000313" key="1">
    <source>
        <dbReference type="EMBL" id="CCB91879.1"/>
    </source>
</evidence>
<dbReference type="InterPro" id="IPR029058">
    <property type="entry name" value="AB_hydrolase_fold"/>
</dbReference>
<dbReference type="AlphaFoldDB" id="F8LEG1"/>
<gene>
    <name evidence="1" type="primary">incA</name>
    <name evidence="1" type="ORF">WCH_AA00340</name>
</gene>
<name>F8LEG1_9BACT</name>
<accession>F8LEG1</accession>
<protein>
    <submittedName>
        <fullName evidence="1">Inclusion membrane protein A</fullName>
    </submittedName>
</protein>
<proteinExistence type="predicted"/>